<keyword evidence="2" id="KW-1185">Reference proteome</keyword>
<evidence type="ECO:0000313" key="2">
    <source>
        <dbReference type="Proteomes" id="UP000245252"/>
    </source>
</evidence>
<gene>
    <name evidence="1" type="ORF">DEM27_31660</name>
</gene>
<dbReference type="Proteomes" id="UP000245252">
    <property type="component" value="Unassembled WGS sequence"/>
</dbReference>
<dbReference type="Pfam" id="PF20121">
    <property type="entry name" value="DUF6511"/>
    <property type="match status" value="1"/>
</dbReference>
<evidence type="ECO:0000313" key="1">
    <source>
        <dbReference type="EMBL" id="PWE52336.1"/>
    </source>
</evidence>
<dbReference type="AlphaFoldDB" id="A0A2U2DG87"/>
<dbReference type="InterPro" id="IPR045422">
    <property type="entry name" value="DUF6511"/>
</dbReference>
<dbReference type="EMBL" id="QFBC01000028">
    <property type="protein sequence ID" value="PWE52336.1"/>
    <property type="molecule type" value="Genomic_DNA"/>
</dbReference>
<dbReference type="OrthoDB" id="8447695at2"/>
<protein>
    <submittedName>
        <fullName evidence="1">Uncharacterized protein</fullName>
    </submittedName>
</protein>
<accession>A0A2U2DG87</accession>
<comment type="caution">
    <text evidence="1">The sequence shown here is derived from an EMBL/GenBank/DDBJ whole genome shotgun (WGS) entry which is preliminary data.</text>
</comment>
<reference evidence="1 2" key="1">
    <citation type="submission" date="2018-05" db="EMBL/GenBank/DDBJ databases">
        <title>The draft genome of strain NS-104.</title>
        <authorList>
            <person name="Hang P."/>
            <person name="Jiang J."/>
        </authorList>
    </citation>
    <scope>NUCLEOTIDE SEQUENCE [LARGE SCALE GENOMIC DNA]</scope>
    <source>
        <strain evidence="1 2">NS-104</strain>
    </source>
</reference>
<sequence>MPFTPTADAQGAPTVCRCCARRAIGTGVGLTKQKDDPGYLCGECVLIIEDLAKMRRLDPFELQALDGGVEAVGEWLTERGISDLALLDELDARMLVKAAWLGCADRLRAALREAPF</sequence>
<name>A0A2U2DG87_9HYPH</name>
<proteinExistence type="predicted"/>
<organism evidence="1 2">
    <name type="scientific">Metarhizobium album</name>
    <dbReference type="NCBI Taxonomy" id="2182425"/>
    <lineage>
        <taxon>Bacteria</taxon>
        <taxon>Pseudomonadati</taxon>
        <taxon>Pseudomonadota</taxon>
        <taxon>Alphaproteobacteria</taxon>
        <taxon>Hyphomicrobiales</taxon>
        <taxon>Rhizobiaceae</taxon>
        <taxon>Metarhizobium</taxon>
    </lineage>
</organism>